<evidence type="ECO:0000313" key="3">
    <source>
        <dbReference type="EMBL" id="KOF71201.1"/>
    </source>
</evidence>
<accession>A0A0L8G2H0</accession>
<feature type="chain" id="PRO_5007416900" evidence="2">
    <location>
        <begin position="25"/>
        <end position="252"/>
    </location>
</feature>
<dbReference type="InterPro" id="IPR011029">
    <property type="entry name" value="DEATH-like_dom_sf"/>
</dbReference>
<evidence type="ECO:0000256" key="2">
    <source>
        <dbReference type="SAM" id="SignalP"/>
    </source>
</evidence>
<evidence type="ECO:0000256" key="1">
    <source>
        <dbReference type="SAM" id="Phobius"/>
    </source>
</evidence>
<dbReference type="EMBL" id="KQ424303">
    <property type="protein sequence ID" value="KOF71201.1"/>
    <property type="molecule type" value="Genomic_DNA"/>
</dbReference>
<keyword evidence="1" id="KW-1133">Transmembrane helix</keyword>
<keyword evidence="1" id="KW-0812">Transmembrane</keyword>
<feature type="transmembrane region" description="Helical" evidence="1">
    <location>
        <begin position="175"/>
        <end position="207"/>
    </location>
</feature>
<organism evidence="3">
    <name type="scientific">Octopus bimaculoides</name>
    <name type="common">California two-spotted octopus</name>
    <dbReference type="NCBI Taxonomy" id="37653"/>
    <lineage>
        <taxon>Eukaryota</taxon>
        <taxon>Metazoa</taxon>
        <taxon>Spiralia</taxon>
        <taxon>Lophotrochozoa</taxon>
        <taxon>Mollusca</taxon>
        <taxon>Cephalopoda</taxon>
        <taxon>Coleoidea</taxon>
        <taxon>Octopodiformes</taxon>
        <taxon>Octopoda</taxon>
        <taxon>Incirrata</taxon>
        <taxon>Octopodidae</taxon>
        <taxon>Octopus</taxon>
    </lineage>
</organism>
<reference evidence="3" key="1">
    <citation type="submission" date="2015-07" db="EMBL/GenBank/DDBJ databases">
        <title>MeaNS - Measles Nucleotide Surveillance Program.</title>
        <authorList>
            <person name="Tran T."/>
            <person name="Druce J."/>
        </authorList>
    </citation>
    <scope>NUCLEOTIDE SEQUENCE</scope>
    <source>
        <strain evidence="3">UCB-OBI-ISO-001</strain>
        <tissue evidence="3">Gonad</tissue>
    </source>
</reference>
<dbReference type="SUPFAM" id="SSF47986">
    <property type="entry name" value="DEATH domain"/>
    <property type="match status" value="1"/>
</dbReference>
<feature type="signal peptide" evidence="2">
    <location>
        <begin position="1"/>
        <end position="24"/>
    </location>
</feature>
<protein>
    <submittedName>
        <fullName evidence="3">Uncharacterized protein</fullName>
    </submittedName>
</protein>
<dbReference type="KEGG" id="obi:106879591"/>
<dbReference type="EMBL" id="KQ424303">
    <property type="protein sequence ID" value="KOF71202.1"/>
    <property type="molecule type" value="Genomic_DNA"/>
</dbReference>
<gene>
    <name evidence="3" type="ORF">OCBIM_22001423mg</name>
</gene>
<dbReference type="Gene3D" id="1.10.533.10">
    <property type="entry name" value="Death Domain, Fas"/>
    <property type="match status" value="1"/>
</dbReference>
<keyword evidence="1" id="KW-0472">Membrane</keyword>
<dbReference type="OrthoDB" id="6066069at2759"/>
<dbReference type="AlphaFoldDB" id="A0A0L8G2H0"/>
<sequence length="252" mass="29265">MNLKVISTLIWLALFYHIIKQGDGIIDMNIHELQFISDHLSIRECAMLVRALRINTWELPKNFNRTKVKKTKPPVPCLILLLNYDQNKGRHKTFHDLSRRLHQIGRKDLADKLSQMIFHKKAEDIKKNYINDPFRKLINPTPIFVKIVTGEGVSEQKGEQMPHYDTKPKTKETNFWSTVIMMFSVVTVLSLLFMVTSLCVTGCPVYIRSFYRSCAPQCLVNCTSKCYNVICNIKDSKAEKSYALPRRKEVNK</sequence>
<keyword evidence="2" id="KW-0732">Signal</keyword>
<proteinExistence type="predicted"/>
<name>A0A0L8G2H0_OCTBM</name>